<sequence>MAQPGGIGLLDDYESERHAVGRLTVEQALLRLGDRAETPVDSRPLLSEAAVAIGYRYRMPDDDAHRSVPESDEPGRWRGEPGTRLPHTFLTGRYDGLSTLDLVRDGRYLLLSGPEGHGWYEPHTRWIHEAPSSALLSCPGRPAAERHGRPTSAASATTAPCWSAPTT</sequence>
<feature type="compositionally biased region" description="Basic and acidic residues" evidence="1">
    <location>
        <begin position="62"/>
        <end position="81"/>
    </location>
</feature>
<accession>A0ABU2TZQ6</accession>
<proteinExistence type="predicted"/>
<evidence type="ECO:0000313" key="3">
    <source>
        <dbReference type="Proteomes" id="UP001183809"/>
    </source>
</evidence>
<feature type="region of interest" description="Disordered" evidence="1">
    <location>
        <begin position="62"/>
        <end position="84"/>
    </location>
</feature>
<gene>
    <name evidence="2" type="ORF">RM764_26225</name>
</gene>
<keyword evidence="3" id="KW-1185">Reference proteome</keyword>
<evidence type="ECO:0000313" key="2">
    <source>
        <dbReference type="EMBL" id="MDT0466462.1"/>
    </source>
</evidence>
<protein>
    <recommendedName>
        <fullName evidence="4">FAD-binding domain-containing protein</fullName>
    </recommendedName>
</protein>
<dbReference type="EMBL" id="JAVREY010000037">
    <property type="protein sequence ID" value="MDT0466462.1"/>
    <property type="molecule type" value="Genomic_DNA"/>
</dbReference>
<evidence type="ECO:0008006" key="4">
    <source>
        <dbReference type="Google" id="ProtNLM"/>
    </source>
</evidence>
<dbReference type="Proteomes" id="UP001183809">
    <property type="component" value="Unassembled WGS sequence"/>
</dbReference>
<reference evidence="3" key="1">
    <citation type="submission" date="2023-07" db="EMBL/GenBank/DDBJ databases">
        <title>30 novel species of actinomycetes from the DSMZ collection.</title>
        <authorList>
            <person name="Nouioui I."/>
        </authorList>
    </citation>
    <scope>NUCLEOTIDE SEQUENCE [LARGE SCALE GENOMIC DNA]</scope>
    <source>
        <strain evidence="3">DSM 41699</strain>
    </source>
</reference>
<feature type="region of interest" description="Disordered" evidence="1">
    <location>
        <begin position="139"/>
        <end position="167"/>
    </location>
</feature>
<dbReference type="Gene3D" id="3.40.30.120">
    <property type="match status" value="1"/>
</dbReference>
<organism evidence="2 3">
    <name type="scientific">Streptomyces gibsoniae</name>
    <dbReference type="NCBI Taxonomy" id="3075529"/>
    <lineage>
        <taxon>Bacteria</taxon>
        <taxon>Bacillati</taxon>
        <taxon>Actinomycetota</taxon>
        <taxon>Actinomycetes</taxon>
        <taxon>Kitasatosporales</taxon>
        <taxon>Streptomycetaceae</taxon>
        <taxon>Streptomyces</taxon>
    </lineage>
</organism>
<feature type="compositionally biased region" description="Low complexity" evidence="1">
    <location>
        <begin position="150"/>
        <end position="167"/>
    </location>
</feature>
<name>A0ABU2TZQ6_9ACTN</name>
<evidence type="ECO:0000256" key="1">
    <source>
        <dbReference type="SAM" id="MobiDB-lite"/>
    </source>
</evidence>
<comment type="caution">
    <text evidence="2">The sequence shown here is derived from an EMBL/GenBank/DDBJ whole genome shotgun (WGS) entry which is preliminary data.</text>
</comment>